<keyword evidence="1" id="KW-0732">Signal</keyword>
<dbReference type="GO" id="GO:0006281">
    <property type="term" value="P:DNA repair"/>
    <property type="evidence" value="ECO:0007669"/>
    <property type="project" value="InterPro"/>
</dbReference>
<feature type="chain" id="PRO_5014143302" evidence="1">
    <location>
        <begin position="31"/>
        <end position="132"/>
    </location>
</feature>
<dbReference type="Gene3D" id="1.10.150.320">
    <property type="entry name" value="Photosystem II 12 kDa extrinsic protein"/>
    <property type="match status" value="1"/>
</dbReference>
<dbReference type="Proteomes" id="UP000234914">
    <property type="component" value="Unassembled WGS sequence"/>
</dbReference>
<dbReference type="InterPro" id="IPR051675">
    <property type="entry name" value="Endo/Exo/Phosphatase_dom_1"/>
</dbReference>
<dbReference type="NCBIfam" id="TIGR00426">
    <property type="entry name" value="competence protein ComEA helix-hairpin-helix repeat region"/>
    <property type="match status" value="1"/>
</dbReference>
<evidence type="ECO:0000313" key="4">
    <source>
        <dbReference type="Proteomes" id="UP000234914"/>
    </source>
</evidence>
<dbReference type="InterPro" id="IPR010994">
    <property type="entry name" value="RuvA_2-like"/>
</dbReference>
<evidence type="ECO:0000313" key="3">
    <source>
        <dbReference type="EMBL" id="PKZ68648.1"/>
    </source>
</evidence>
<gene>
    <name evidence="3" type="ORF">CYJ96_07130</name>
</gene>
<organism evidence="3 4">
    <name type="scientific">Faucicola osloensis</name>
    <name type="common">Moraxella osloensis</name>
    <dbReference type="NCBI Taxonomy" id="34062"/>
    <lineage>
        <taxon>Bacteria</taxon>
        <taxon>Pseudomonadati</taxon>
        <taxon>Pseudomonadota</taxon>
        <taxon>Gammaproteobacteria</taxon>
        <taxon>Moraxellales</taxon>
        <taxon>Moraxellaceae</taxon>
        <taxon>Faucicola</taxon>
    </lineage>
</organism>
<dbReference type="Pfam" id="PF12836">
    <property type="entry name" value="HHH_3"/>
    <property type="match status" value="1"/>
</dbReference>
<dbReference type="EMBL" id="PKJS01000008">
    <property type="protein sequence ID" value="PKZ68648.1"/>
    <property type="molecule type" value="Genomic_DNA"/>
</dbReference>
<evidence type="ECO:0000259" key="2">
    <source>
        <dbReference type="SMART" id="SM00278"/>
    </source>
</evidence>
<feature type="domain" description="Helix-hairpin-helix DNA-binding motif class 1" evidence="2">
    <location>
        <begin position="79"/>
        <end position="98"/>
    </location>
</feature>
<dbReference type="InterPro" id="IPR004509">
    <property type="entry name" value="Competence_ComEA_HhH"/>
</dbReference>
<dbReference type="SUPFAM" id="SSF47781">
    <property type="entry name" value="RuvA domain 2-like"/>
    <property type="match status" value="1"/>
</dbReference>
<dbReference type="GO" id="GO:0015627">
    <property type="term" value="C:type II protein secretion system complex"/>
    <property type="evidence" value="ECO:0007669"/>
    <property type="project" value="TreeGrafter"/>
</dbReference>
<dbReference type="PANTHER" id="PTHR21180:SF32">
    <property type="entry name" value="ENDONUCLEASE_EXONUCLEASE_PHOSPHATASE FAMILY DOMAIN-CONTAINING PROTEIN 1"/>
    <property type="match status" value="1"/>
</dbReference>
<name>A0A2I1RHQ0_FAUOS</name>
<comment type="caution">
    <text evidence="3">The sequence shown here is derived from an EMBL/GenBank/DDBJ whole genome shotgun (WGS) entry which is preliminary data.</text>
</comment>
<dbReference type="AlphaFoldDB" id="A0A2I1RHQ0"/>
<protein>
    <submittedName>
        <fullName evidence="3">Competence protein ComEA</fullName>
    </submittedName>
</protein>
<feature type="signal peptide" evidence="1">
    <location>
        <begin position="1"/>
        <end position="30"/>
    </location>
</feature>
<dbReference type="GO" id="GO:0015628">
    <property type="term" value="P:protein secretion by the type II secretion system"/>
    <property type="evidence" value="ECO:0007669"/>
    <property type="project" value="TreeGrafter"/>
</dbReference>
<feature type="domain" description="Helix-hairpin-helix DNA-binding motif class 1" evidence="2">
    <location>
        <begin position="109"/>
        <end position="128"/>
    </location>
</feature>
<sequence>MIFRLLVGSIFAILVLAILFLALWAVPAQAQVCTPSLTPEQAFLAVTNLTGTNGNTKKPSANDLASSPKVININTASEAQLTQLDGIGAKKAQQIILYRQMIAPFATADDLANVKGIGKATVDKNRHRITTQ</sequence>
<dbReference type="SMART" id="SM00278">
    <property type="entry name" value="HhH1"/>
    <property type="match status" value="2"/>
</dbReference>
<dbReference type="InterPro" id="IPR003583">
    <property type="entry name" value="Hlx-hairpin-Hlx_DNA-bd_motif"/>
</dbReference>
<accession>A0A2I1RHQ0</accession>
<dbReference type="PANTHER" id="PTHR21180">
    <property type="entry name" value="ENDONUCLEASE/EXONUCLEASE/PHOSPHATASE FAMILY DOMAIN-CONTAINING PROTEIN 1"/>
    <property type="match status" value="1"/>
</dbReference>
<reference evidence="3 4" key="1">
    <citation type="submission" date="2017-12" db="EMBL/GenBank/DDBJ databases">
        <title>Phylogenetic diversity of female urinary microbiome.</title>
        <authorList>
            <person name="Thomas-White K."/>
            <person name="Wolfe A.J."/>
        </authorList>
    </citation>
    <scope>NUCLEOTIDE SEQUENCE [LARGE SCALE GENOMIC DNA]</scope>
    <source>
        <strain evidence="3 4">UMB0416</strain>
    </source>
</reference>
<proteinExistence type="predicted"/>
<dbReference type="GO" id="GO:0003677">
    <property type="term" value="F:DNA binding"/>
    <property type="evidence" value="ECO:0007669"/>
    <property type="project" value="InterPro"/>
</dbReference>
<evidence type="ECO:0000256" key="1">
    <source>
        <dbReference type="SAM" id="SignalP"/>
    </source>
</evidence>